<feature type="transmembrane region" description="Helical" evidence="1">
    <location>
        <begin position="12"/>
        <end position="31"/>
    </location>
</feature>
<evidence type="ECO:0000313" key="3">
    <source>
        <dbReference type="Proteomes" id="UP000444318"/>
    </source>
</evidence>
<proteinExistence type="predicted"/>
<dbReference type="Proteomes" id="UP000444318">
    <property type="component" value="Unassembled WGS sequence"/>
</dbReference>
<keyword evidence="3" id="KW-1185">Reference proteome</keyword>
<evidence type="ECO:0000313" key="2">
    <source>
        <dbReference type="EMBL" id="MQA19093.1"/>
    </source>
</evidence>
<organism evidence="2 3">
    <name type="scientific">Rugamonas rivuli</name>
    <dbReference type="NCBI Taxonomy" id="2743358"/>
    <lineage>
        <taxon>Bacteria</taxon>
        <taxon>Pseudomonadati</taxon>
        <taxon>Pseudomonadota</taxon>
        <taxon>Betaproteobacteria</taxon>
        <taxon>Burkholderiales</taxon>
        <taxon>Oxalobacteraceae</taxon>
        <taxon>Telluria group</taxon>
        <taxon>Rugamonas</taxon>
    </lineage>
</organism>
<keyword evidence="1" id="KW-0812">Transmembrane</keyword>
<keyword evidence="1" id="KW-1133">Transmembrane helix</keyword>
<dbReference type="RefSeq" id="WP_152802640.1">
    <property type="nucleotide sequence ID" value="NZ_WHUF01000002.1"/>
</dbReference>
<evidence type="ECO:0000256" key="1">
    <source>
        <dbReference type="SAM" id="Phobius"/>
    </source>
</evidence>
<protein>
    <submittedName>
        <fullName evidence="2">Uncharacterized protein</fullName>
    </submittedName>
</protein>
<dbReference type="AlphaFoldDB" id="A0A843SA60"/>
<keyword evidence="1" id="KW-0472">Membrane</keyword>
<reference evidence="2 3" key="1">
    <citation type="submission" date="2019-10" db="EMBL/GenBank/DDBJ databases">
        <title>Two novel species isolated from a subtropical stream in China.</title>
        <authorList>
            <person name="Lu H."/>
        </authorList>
    </citation>
    <scope>NUCLEOTIDE SEQUENCE [LARGE SCALE GENOMIC DNA]</scope>
    <source>
        <strain evidence="2 3">FT103W</strain>
    </source>
</reference>
<dbReference type="EMBL" id="WHUF01000002">
    <property type="protein sequence ID" value="MQA19093.1"/>
    <property type="molecule type" value="Genomic_DNA"/>
</dbReference>
<sequence length="87" mass="9940">MNWPEVVDGLLYIGSWMLGSMTVAIFCAWAIPRFFPAKPEDDYTYVLKNKNGKKTTVVLPPDLLEAERQQILDEAYRRLGIQPESGH</sequence>
<accession>A0A843SA60</accession>
<comment type="caution">
    <text evidence="2">The sequence shown here is derived from an EMBL/GenBank/DDBJ whole genome shotgun (WGS) entry which is preliminary data.</text>
</comment>
<gene>
    <name evidence="2" type="ORF">GEV01_06130</name>
</gene>
<name>A0A843SA60_9BURK</name>